<reference evidence="3 4" key="1">
    <citation type="journal article" date="2006" name="Nat. Biotechnol.">
        <title>Complete genome of the mutualistic, N2-fixing grass endophyte Azoarcus sp. strain BH72.</title>
        <authorList>
            <person name="Krause A."/>
            <person name="Ramakumar A."/>
            <person name="Bartels D."/>
            <person name="Battistoni F."/>
            <person name="Bekel T."/>
            <person name="Boch J."/>
            <person name="Boehm M."/>
            <person name="Friedrich F."/>
            <person name="Hurek T."/>
            <person name="Krause L."/>
            <person name="Linke B."/>
            <person name="McHardy A.C."/>
            <person name="Sarkar A."/>
            <person name="Schneiker S."/>
            <person name="Syed A.A."/>
            <person name="Thauer R."/>
            <person name="Vorhoelter F.-J."/>
            <person name="Weidner S."/>
            <person name="Puehler A."/>
            <person name="Reinhold-Hurek B."/>
            <person name="Kaiser O."/>
            <person name="Goesmann A."/>
        </authorList>
    </citation>
    <scope>NUCLEOTIDE SEQUENCE [LARGE SCALE GENOMIC DNA]</scope>
    <source>
        <strain evidence="3 4">BH72</strain>
    </source>
</reference>
<dbReference type="InterPro" id="IPR050194">
    <property type="entry name" value="Glycosyltransferase_grp1"/>
</dbReference>
<dbReference type="InterPro" id="IPR028098">
    <property type="entry name" value="Glyco_trans_4-like_N"/>
</dbReference>
<gene>
    <name evidence="3" type="ordered locus">azo1788</name>
</gene>
<dbReference type="GO" id="GO:0016757">
    <property type="term" value="F:glycosyltransferase activity"/>
    <property type="evidence" value="ECO:0007669"/>
    <property type="project" value="UniProtKB-KW"/>
</dbReference>
<keyword evidence="3" id="KW-0808">Transferase</keyword>
<dbReference type="KEGG" id="azo:azo1788"/>
<dbReference type="Pfam" id="PF00534">
    <property type="entry name" value="Glycos_transf_1"/>
    <property type="match status" value="1"/>
</dbReference>
<dbReference type="EC" id="2.4.1.-" evidence="3"/>
<protein>
    <submittedName>
        <fullName evidence="3">Glycosyltransferase</fullName>
        <ecNumber evidence="3">2.4.1.-</ecNumber>
    </submittedName>
</protein>
<evidence type="ECO:0000313" key="3">
    <source>
        <dbReference type="EMBL" id="CAL94405.1"/>
    </source>
</evidence>
<accession>A1K6F0</accession>
<keyword evidence="3" id="KW-0328">Glycosyltransferase</keyword>
<dbReference type="Pfam" id="PF13439">
    <property type="entry name" value="Glyco_transf_4"/>
    <property type="match status" value="1"/>
</dbReference>
<dbReference type="Proteomes" id="UP000002588">
    <property type="component" value="Chromosome"/>
</dbReference>
<dbReference type="AlphaFoldDB" id="A1K6F0"/>
<dbReference type="eggNOG" id="COG0438">
    <property type="taxonomic scope" value="Bacteria"/>
</dbReference>
<name>A1K6F0_AZOSB</name>
<dbReference type="STRING" id="62928.azo1788"/>
<dbReference type="InterPro" id="IPR001296">
    <property type="entry name" value="Glyco_trans_1"/>
</dbReference>
<dbReference type="HOGENOM" id="CLU_009583_2_0_4"/>
<dbReference type="EMBL" id="AM406670">
    <property type="protein sequence ID" value="CAL94405.1"/>
    <property type="molecule type" value="Genomic_DNA"/>
</dbReference>
<evidence type="ECO:0000313" key="4">
    <source>
        <dbReference type="Proteomes" id="UP000002588"/>
    </source>
</evidence>
<feature type="domain" description="Glycosyl transferase family 1" evidence="1">
    <location>
        <begin position="187"/>
        <end position="331"/>
    </location>
</feature>
<dbReference type="RefSeq" id="WP_011765521.1">
    <property type="nucleotide sequence ID" value="NC_008702.1"/>
</dbReference>
<dbReference type="SUPFAM" id="SSF53756">
    <property type="entry name" value="UDP-Glycosyltransferase/glycogen phosphorylase"/>
    <property type="match status" value="1"/>
</dbReference>
<dbReference type="PANTHER" id="PTHR45947:SF3">
    <property type="entry name" value="SULFOQUINOVOSYL TRANSFERASE SQD2"/>
    <property type="match status" value="1"/>
</dbReference>
<sequence>MHVCDATMFYSARSGGIRRYLQEKRRWLQARPGYRHSLVLPRLAAGAAECAIEVPSVPLPFSQGYRLPLMRESAVRALAELRPHVIEAGDPYQFAWAALDAGQRLGVPVVGFYHSDVPRLFGRVGGAQVERLAESYLRRLYSRFDLVMAPSACMTERLRELGLEHVVRQPLGVDTRLFRPRPARNRKLWRGRLDAGDEDRLLLFVGRFAHEKNLPVLQAMMDRLGPGYLLVLVGNGTPPAAREDTRVVPYIAEPARLASLIAACDLFVHAGDQETFGIAPLEAMACGLPVVAARAGGLAETVDAQVGRAVPVDVPPADNPEPLAAAMADAVRELFDYGLQPLRSAARKRAESYDWERILPDIVGRYAALAGTPALPQ</sequence>
<dbReference type="Gene3D" id="3.40.50.2000">
    <property type="entry name" value="Glycogen Phosphorylase B"/>
    <property type="match status" value="2"/>
</dbReference>
<evidence type="ECO:0000259" key="1">
    <source>
        <dbReference type="Pfam" id="PF00534"/>
    </source>
</evidence>
<dbReference type="PANTHER" id="PTHR45947">
    <property type="entry name" value="SULFOQUINOVOSYL TRANSFERASE SQD2"/>
    <property type="match status" value="1"/>
</dbReference>
<proteinExistence type="predicted"/>
<keyword evidence="4" id="KW-1185">Reference proteome</keyword>
<dbReference type="CAZy" id="GT4">
    <property type="family name" value="Glycosyltransferase Family 4"/>
</dbReference>
<evidence type="ECO:0000259" key="2">
    <source>
        <dbReference type="Pfam" id="PF13439"/>
    </source>
</evidence>
<feature type="domain" description="Glycosyltransferase subfamily 4-like N-terminal" evidence="2">
    <location>
        <begin position="15"/>
        <end position="176"/>
    </location>
</feature>
<organism evidence="3 4">
    <name type="scientific">Azoarcus sp. (strain BH72)</name>
    <dbReference type="NCBI Taxonomy" id="418699"/>
    <lineage>
        <taxon>Bacteria</taxon>
        <taxon>Pseudomonadati</taxon>
        <taxon>Pseudomonadota</taxon>
        <taxon>Betaproteobacteria</taxon>
        <taxon>Rhodocyclales</taxon>
        <taxon>Zoogloeaceae</taxon>
        <taxon>Azoarcus</taxon>
    </lineage>
</organism>